<dbReference type="PANTHER" id="PTHR10921:SF1">
    <property type="entry name" value="NUCLEAR DISTRIBUTION PROTEIN NUDE HOMOLOG"/>
    <property type="match status" value="1"/>
</dbReference>
<dbReference type="InterPro" id="IPR006964">
    <property type="entry name" value="NUDE_dom"/>
</dbReference>
<evidence type="ECO:0000313" key="10">
    <source>
        <dbReference type="EMBL" id="CAH1728447.1"/>
    </source>
</evidence>
<evidence type="ECO:0000256" key="2">
    <source>
        <dbReference type="ARBA" id="ARBA00004300"/>
    </source>
</evidence>
<dbReference type="GO" id="GO:0007020">
    <property type="term" value="P:microtubule nucleation"/>
    <property type="evidence" value="ECO:0007669"/>
    <property type="project" value="TreeGrafter"/>
</dbReference>
<evidence type="ECO:0000313" key="11">
    <source>
        <dbReference type="Proteomes" id="UP001153620"/>
    </source>
</evidence>
<keyword evidence="5" id="KW-0493">Microtubule</keyword>
<evidence type="ECO:0000256" key="3">
    <source>
        <dbReference type="ARBA" id="ARBA00007429"/>
    </source>
</evidence>
<keyword evidence="7" id="KW-0206">Cytoskeleton</keyword>
<keyword evidence="4" id="KW-0963">Cytoplasm</keyword>
<name>A0A9P0J923_9DIPT</name>
<evidence type="ECO:0000256" key="4">
    <source>
        <dbReference type="ARBA" id="ARBA00022490"/>
    </source>
</evidence>
<evidence type="ECO:0000256" key="6">
    <source>
        <dbReference type="ARBA" id="ARBA00023054"/>
    </source>
</evidence>
<dbReference type="PANTHER" id="PTHR10921">
    <property type="entry name" value="NUCLEAR DISTRIBUTION PROTEIN NUDE HOMOLOG 1"/>
    <property type="match status" value="1"/>
</dbReference>
<keyword evidence="6 8" id="KW-0175">Coiled coil</keyword>
<feature type="domain" description="NUDE" evidence="9">
    <location>
        <begin position="132"/>
        <end position="265"/>
    </location>
</feature>
<dbReference type="AlphaFoldDB" id="A0A9P0J923"/>
<dbReference type="InterPro" id="IPR033494">
    <property type="entry name" value="NUDE"/>
</dbReference>
<protein>
    <recommendedName>
        <fullName evidence="9">NUDE domain-containing protein</fullName>
    </recommendedName>
</protein>
<dbReference type="GO" id="GO:0047496">
    <property type="term" value="P:vesicle transport along microtubule"/>
    <property type="evidence" value="ECO:0007669"/>
    <property type="project" value="TreeGrafter"/>
</dbReference>
<dbReference type="Gene3D" id="6.10.250.1080">
    <property type="match status" value="1"/>
</dbReference>
<dbReference type="GO" id="GO:0005813">
    <property type="term" value="C:centrosome"/>
    <property type="evidence" value="ECO:0007669"/>
    <property type="project" value="UniProtKB-SubCell"/>
</dbReference>
<dbReference type="GO" id="GO:0000776">
    <property type="term" value="C:kinetochore"/>
    <property type="evidence" value="ECO:0007669"/>
    <property type="project" value="TreeGrafter"/>
</dbReference>
<dbReference type="GO" id="GO:0051642">
    <property type="term" value="P:centrosome localization"/>
    <property type="evidence" value="ECO:0007669"/>
    <property type="project" value="TreeGrafter"/>
</dbReference>
<dbReference type="GO" id="GO:0005874">
    <property type="term" value="C:microtubule"/>
    <property type="evidence" value="ECO:0007669"/>
    <property type="project" value="UniProtKB-KW"/>
</dbReference>
<evidence type="ECO:0000256" key="7">
    <source>
        <dbReference type="ARBA" id="ARBA00023212"/>
    </source>
</evidence>
<reference evidence="10" key="2">
    <citation type="submission" date="2022-10" db="EMBL/GenBank/DDBJ databases">
        <authorList>
            <consortium name="ENA_rothamsted_submissions"/>
            <consortium name="culmorum"/>
            <person name="King R."/>
        </authorList>
    </citation>
    <scope>NUCLEOTIDE SEQUENCE</scope>
</reference>
<evidence type="ECO:0000256" key="8">
    <source>
        <dbReference type="SAM" id="Coils"/>
    </source>
</evidence>
<comment type="similarity">
    <text evidence="3">Belongs to the nudE family.</text>
</comment>
<comment type="subcellular location">
    <subcellularLocation>
        <location evidence="2">Cytoplasm</location>
        <location evidence="2">Cytoskeleton</location>
        <location evidence="2">Microtubule organizing center</location>
        <location evidence="2">Centrosome</location>
    </subcellularLocation>
    <subcellularLocation>
        <location evidence="1">Cytoplasm</location>
        <location evidence="1">Cytoskeleton</location>
        <location evidence="1">Spindle</location>
    </subcellularLocation>
</comment>
<gene>
    <name evidence="10" type="ORF">CHIRRI_LOCUS10642</name>
</gene>
<dbReference type="EMBL" id="OU895879">
    <property type="protein sequence ID" value="CAH1728447.1"/>
    <property type="molecule type" value="Genomic_DNA"/>
</dbReference>
<dbReference type="GO" id="GO:0005871">
    <property type="term" value="C:kinesin complex"/>
    <property type="evidence" value="ECO:0007669"/>
    <property type="project" value="TreeGrafter"/>
</dbReference>
<dbReference type="GO" id="GO:0007059">
    <property type="term" value="P:chromosome segregation"/>
    <property type="evidence" value="ECO:0007669"/>
    <property type="project" value="TreeGrafter"/>
</dbReference>
<feature type="coiled-coil region" evidence="8">
    <location>
        <begin position="27"/>
        <end position="180"/>
    </location>
</feature>
<dbReference type="Proteomes" id="UP001153620">
    <property type="component" value="Chromosome 3"/>
</dbReference>
<reference evidence="10" key="1">
    <citation type="submission" date="2022-01" db="EMBL/GenBank/DDBJ databases">
        <authorList>
            <person name="King R."/>
        </authorList>
    </citation>
    <scope>NUCLEOTIDE SEQUENCE</scope>
</reference>
<dbReference type="GO" id="GO:0008017">
    <property type="term" value="F:microtubule binding"/>
    <property type="evidence" value="ECO:0007669"/>
    <property type="project" value="InterPro"/>
</dbReference>
<dbReference type="GO" id="GO:0007100">
    <property type="term" value="P:mitotic centrosome separation"/>
    <property type="evidence" value="ECO:0007669"/>
    <property type="project" value="TreeGrafter"/>
</dbReference>
<sequence length="293" mass="34095">METRTFSSIEEECHYWKELSKLYRKEKLDCQKEFEDFTEESRQLEQELETTLIQNEKQLRDANQTIDILRDENQSLRQRLISYERDATAYETKLNKLLAERDSLKNYIRELEQKNDDLERTNRVVSESVAGFEAMLNQAYEKNAMLEMEIDEKEQLQINLQRLMDEARDLKQELKIRNISLPTKLNNEVIDKNKSMTASKSNVTVETSVSKMNDINDSRNNNSLSLNASMDKTTSTFNNTSMMDTTIHNMSCGTTTTTESLSPKSQIDSGINKSTQNSVLKCKFLKLLTCWKC</sequence>
<evidence type="ECO:0000256" key="5">
    <source>
        <dbReference type="ARBA" id="ARBA00022701"/>
    </source>
</evidence>
<dbReference type="GO" id="GO:0016477">
    <property type="term" value="P:cell migration"/>
    <property type="evidence" value="ECO:0007669"/>
    <property type="project" value="TreeGrafter"/>
</dbReference>
<dbReference type="GO" id="GO:0005819">
    <property type="term" value="C:spindle"/>
    <property type="evidence" value="ECO:0007669"/>
    <property type="project" value="UniProtKB-SubCell"/>
</dbReference>
<keyword evidence="11" id="KW-1185">Reference proteome</keyword>
<dbReference type="Pfam" id="PF04880">
    <property type="entry name" value="NUDE_C"/>
    <property type="match status" value="1"/>
</dbReference>
<organism evidence="10 11">
    <name type="scientific">Chironomus riparius</name>
    <dbReference type="NCBI Taxonomy" id="315576"/>
    <lineage>
        <taxon>Eukaryota</taxon>
        <taxon>Metazoa</taxon>
        <taxon>Ecdysozoa</taxon>
        <taxon>Arthropoda</taxon>
        <taxon>Hexapoda</taxon>
        <taxon>Insecta</taxon>
        <taxon>Pterygota</taxon>
        <taxon>Neoptera</taxon>
        <taxon>Endopterygota</taxon>
        <taxon>Diptera</taxon>
        <taxon>Nematocera</taxon>
        <taxon>Chironomoidea</taxon>
        <taxon>Chironomidae</taxon>
        <taxon>Chironominae</taxon>
        <taxon>Chironomus</taxon>
    </lineage>
</organism>
<evidence type="ECO:0000259" key="9">
    <source>
        <dbReference type="Pfam" id="PF04880"/>
    </source>
</evidence>
<evidence type="ECO:0000256" key="1">
    <source>
        <dbReference type="ARBA" id="ARBA00004186"/>
    </source>
</evidence>
<dbReference type="GO" id="GO:0000132">
    <property type="term" value="P:establishment of mitotic spindle orientation"/>
    <property type="evidence" value="ECO:0007669"/>
    <property type="project" value="TreeGrafter"/>
</dbReference>
<accession>A0A9P0J923</accession>
<proteinExistence type="inferred from homology"/>